<dbReference type="Gene3D" id="3.30.565.10">
    <property type="entry name" value="Histidine kinase-like ATPase, C-terminal domain"/>
    <property type="match status" value="1"/>
</dbReference>
<protein>
    <recommendedName>
        <fullName evidence="2">Histidine kinase/HSP90-like ATPase domain-containing protein</fullName>
    </recommendedName>
</protein>
<dbReference type="SUPFAM" id="SSF55874">
    <property type="entry name" value="ATPase domain of HSP90 chaperone/DNA topoisomerase II/histidine kinase"/>
    <property type="match status" value="1"/>
</dbReference>
<organism evidence="3 4">
    <name type="scientific">Paracraurococcus ruber</name>
    <dbReference type="NCBI Taxonomy" id="77675"/>
    <lineage>
        <taxon>Bacteria</taxon>
        <taxon>Pseudomonadati</taxon>
        <taxon>Pseudomonadota</taxon>
        <taxon>Alphaproteobacteria</taxon>
        <taxon>Acetobacterales</taxon>
        <taxon>Roseomonadaceae</taxon>
        <taxon>Paracraurococcus</taxon>
    </lineage>
</organism>
<evidence type="ECO:0000313" key="3">
    <source>
        <dbReference type="EMBL" id="MBK1660228.1"/>
    </source>
</evidence>
<keyword evidence="1" id="KW-0723">Serine/threonine-protein kinase</keyword>
<keyword evidence="1" id="KW-0418">Kinase</keyword>
<dbReference type="InterPro" id="IPR003594">
    <property type="entry name" value="HATPase_dom"/>
</dbReference>
<feature type="domain" description="Histidine kinase/HSP90-like ATPase" evidence="2">
    <location>
        <begin position="12"/>
        <end position="129"/>
    </location>
</feature>
<evidence type="ECO:0000256" key="1">
    <source>
        <dbReference type="ARBA" id="ARBA00022527"/>
    </source>
</evidence>
<name>A0ABS1D131_9PROT</name>
<dbReference type="PANTHER" id="PTHR35526:SF6">
    <property type="entry name" value="SLR1861 PROTEIN"/>
    <property type="match status" value="1"/>
</dbReference>
<proteinExistence type="predicted"/>
<sequence>MRLTLTLRNSMGALGEAQARLAEWLETAAVPSRQGHRIELVFEELAANIVMHGYPDVPEDSREFRAEIELAPPGARLALEDDGVAFDPREVEGKRLDEVEGEPQIGGLGLLLVRRFASTIAYRRTPAGRNHLEVAIRLEDAPAAS</sequence>
<dbReference type="InterPro" id="IPR050267">
    <property type="entry name" value="Anti-sigma-factor_SerPK"/>
</dbReference>
<dbReference type="PANTHER" id="PTHR35526">
    <property type="entry name" value="ANTI-SIGMA-F FACTOR RSBW-RELATED"/>
    <property type="match status" value="1"/>
</dbReference>
<dbReference type="Proteomes" id="UP000697995">
    <property type="component" value="Unassembled WGS sequence"/>
</dbReference>
<reference evidence="3 4" key="1">
    <citation type="journal article" date="2020" name="Microorganisms">
        <title>Osmotic Adaptation and Compatible Solute Biosynthesis of Phototrophic Bacteria as Revealed from Genome Analyses.</title>
        <authorList>
            <person name="Imhoff J.F."/>
            <person name="Rahn T."/>
            <person name="Kunzel S."/>
            <person name="Keller A."/>
            <person name="Neulinger S.C."/>
        </authorList>
    </citation>
    <scope>NUCLEOTIDE SEQUENCE [LARGE SCALE GENOMIC DNA]</scope>
    <source>
        <strain evidence="3 4">DSM 15382</strain>
    </source>
</reference>
<evidence type="ECO:0000313" key="4">
    <source>
        <dbReference type="Proteomes" id="UP000697995"/>
    </source>
</evidence>
<dbReference type="RefSeq" id="WP_133220879.1">
    <property type="nucleotide sequence ID" value="NZ_NRSG01000157.1"/>
</dbReference>
<comment type="caution">
    <text evidence="3">The sequence shown here is derived from an EMBL/GenBank/DDBJ whole genome shotgun (WGS) entry which is preliminary data.</text>
</comment>
<accession>A0ABS1D131</accession>
<evidence type="ECO:0000259" key="2">
    <source>
        <dbReference type="Pfam" id="PF13581"/>
    </source>
</evidence>
<gene>
    <name evidence="3" type="ORF">CKO45_18510</name>
</gene>
<keyword evidence="1" id="KW-0808">Transferase</keyword>
<dbReference type="CDD" id="cd16936">
    <property type="entry name" value="HATPase_RsbW-like"/>
    <property type="match status" value="1"/>
</dbReference>
<dbReference type="EMBL" id="NRSG01000157">
    <property type="protein sequence ID" value="MBK1660228.1"/>
    <property type="molecule type" value="Genomic_DNA"/>
</dbReference>
<dbReference type="InterPro" id="IPR036890">
    <property type="entry name" value="HATPase_C_sf"/>
</dbReference>
<dbReference type="Pfam" id="PF13581">
    <property type="entry name" value="HATPase_c_2"/>
    <property type="match status" value="1"/>
</dbReference>
<keyword evidence="4" id="KW-1185">Reference proteome</keyword>